<organism evidence="16 17">
    <name type="scientific">Pleurotus ostreatus</name>
    <name type="common">Oyster mushroom</name>
    <name type="synonym">White-rot fungus</name>
    <dbReference type="NCBI Taxonomy" id="5322"/>
    <lineage>
        <taxon>Eukaryota</taxon>
        <taxon>Fungi</taxon>
        <taxon>Dikarya</taxon>
        <taxon>Basidiomycota</taxon>
        <taxon>Agaricomycotina</taxon>
        <taxon>Agaricomycetes</taxon>
        <taxon>Agaricomycetidae</taxon>
        <taxon>Agaricales</taxon>
        <taxon>Pleurotineae</taxon>
        <taxon>Pleurotaceae</taxon>
        <taxon>Pleurotus</taxon>
    </lineage>
</organism>
<reference evidence="16" key="1">
    <citation type="submission" date="2019-07" db="EMBL/GenBank/DDBJ databases">
        <authorList>
            <person name="Palmer J.M."/>
        </authorList>
    </citation>
    <scope>NUCLEOTIDE SEQUENCE</scope>
    <source>
        <strain evidence="16">PC9</strain>
    </source>
</reference>
<evidence type="ECO:0000256" key="13">
    <source>
        <dbReference type="ARBA" id="ARBA00042373"/>
    </source>
</evidence>
<evidence type="ECO:0000256" key="6">
    <source>
        <dbReference type="ARBA" id="ARBA00022801"/>
    </source>
</evidence>
<keyword evidence="9" id="KW-0119">Carbohydrate metabolism</keyword>
<dbReference type="GO" id="GO:0009986">
    <property type="term" value="C:cell surface"/>
    <property type="evidence" value="ECO:0007669"/>
    <property type="project" value="TreeGrafter"/>
</dbReference>
<keyword evidence="6" id="KW-0378">Hydrolase</keyword>
<evidence type="ECO:0000256" key="7">
    <source>
        <dbReference type="ARBA" id="ARBA00023136"/>
    </source>
</evidence>
<keyword evidence="7" id="KW-0472">Membrane</keyword>
<comment type="caution">
    <text evidence="16">The sequence shown here is derived from an EMBL/GenBank/DDBJ whole genome shotgun (WGS) entry which is preliminary data.</text>
</comment>
<dbReference type="Proteomes" id="UP000623687">
    <property type="component" value="Unassembled WGS sequence"/>
</dbReference>
<evidence type="ECO:0000256" key="2">
    <source>
        <dbReference type="ARBA" id="ARBA00004401"/>
    </source>
</evidence>
<dbReference type="OrthoDB" id="77201at2759"/>
<feature type="region of interest" description="Disordered" evidence="15">
    <location>
        <begin position="25"/>
        <end position="50"/>
    </location>
</feature>
<gene>
    <name evidence="16" type="ORF">PC9H_009990</name>
</gene>
<dbReference type="AlphaFoldDB" id="A0A8H6ZQE2"/>
<dbReference type="GO" id="GO:0000272">
    <property type="term" value="P:polysaccharide catabolic process"/>
    <property type="evidence" value="ECO:0007669"/>
    <property type="project" value="UniProtKB-KW"/>
</dbReference>
<evidence type="ECO:0000313" key="17">
    <source>
        <dbReference type="Proteomes" id="UP000623687"/>
    </source>
</evidence>
<dbReference type="PANTHER" id="PTHR16631">
    <property type="entry name" value="GLUCAN 1,3-BETA-GLUCOSIDASE"/>
    <property type="match status" value="1"/>
</dbReference>
<dbReference type="GeneID" id="59379808"/>
<evidence type="ECO:0000256" key="14">
    <source>
        <dbReference type="ARBA" id="ARBA00043078"/>
    </source>
</evidence>
<name>A0A8H6ZQE2_PLEOS</name>
<dbReference type="VEuPathDB" id="FungiDB:PC9H_009990"/>
<dbReference type="GO" id="GO:0071555">
    <property type="term" value="P:cell wall organization"/>
    <property type="evidence" value="ECO:0007669"/>
    <property type="project" value="UniProtKB-KW"/>
</dbReference>
<dbReference type="GO" id="GO:0005576">
    <property type="term" value="C:extracellular region"/>
    <property type="evidence" value="ECO:0007669"/>
    <property type="project" value="TreeGrafter"/>
</dbReference>
<dbReference type="EMBL" id="JACETU010000007">
    <property type="protein sequence ID" value="KAF7424679.1"/>
    <property type="molecule type" value="Genomic_DNA"/>
</dbReference>
<evidence type="ECO:0000256" key="1">
    <source>
        <dbReference type="ARBA" id="ARBA00000382"/>
    </source>
</evidence>
<feature type="compositionally biased region" description="Polar residues" evidence="15">
    <location>
        <begin position="39"/>
        <end position="50"/>
    </location>
</feature>
<dbReference type="InterPro" id="IPR017853">
    <property type="entry name" value="GH"/>
</dbReference>
<evidence type="ECO:0000313" key="16">
    <source>
        <dbReference type="EMBL" id="KAF7424679.1"/>
    </source>
</evidence>
<accession>A0A8H6ZQE2</accession>
<evidence type="ECO:0000256" key="11">
    <source>
        <dbReference type="ARBA" id="ARBA00023326"/>
    </source>
</evidence>
<dbReference type="SUPFAM" id="SSF51445">
    <property type="entry name" value="(Trans)glycosidases"/>
    <property type="match status" value="1"/>
</dbReference>
<comment type="function">
    <text evidence="12">Glucanases play a role in cell expansion during growth, in cell-cell fusion during mating, and in spore release during sporulation. This enzyme may be involved in beta-glucan degradation. Active on laminarin and lichenan.</text>
</comment>
<evidence type="ECO:0000256" key="10">
    <source>
        <dbReference type="ARBA" id="ARBA00023316"/>
    </source>
</evidence>
<comment type="catalytic activity">
    <reaction evidence="1">
        <text>Hydrolysis of (1-&gt;3)-beta-D-glucosidic linkages in (1-&gt;3)-beta-D-glucans.</text>
        <dbReference type="EC" id="3.2.1.39"/>
    </reaction>
</comment>
<evidence type="ECO:0000256" key="9">
    <source>
        <dbReference type="ARBA" id="ARBA00023277"/>
    </source>
</evidence>
<evidence type="ECO:0000256" key="3">
    <source>
        <dbReference type="ARBA" id="ARBA00008773"/>
    </source>
</evidence>
<evidence type="ECO:0000256" key="8">
    <source>
        <dbReference type="ARBA" id="ARBA00023180"/>
    </source>
</evidence>
<keyword evidence="10" id="KW-0961">Cell wall biogenesis/degradation</keyword>
<evidence type="ECO:0000256" key="4">
    <source>
        <dbReference type="ARBA" id="ARBA00012780"/>
    </source>
</evidence>
<comment type="similarity">
    <text evidence="3">Belongs to the glycosyl hydrolase 17 family.</text>
</comment>
<dbReference type="GO" id="GO:0005886">
    <property type="term" value="C:plasma membrane"/>
    <property type="evidence" value="ECO:0007669"/>
    <property type="project" value="UniProtKB-SubCell"/>
</dbReference>
<dbReference type="PANTHER" id="PTHR16631:SF17">
    <property type="entry name" value="GLUCAN ENDO-1,3-BETA-GLUCOSIDASE BTGC"/>
    <property type="match status" value="1"/>
</dbReference>
<dbReference type="RefSeq" id="XP_036628873.1">
    <property type="nucleotide sequence ID" value="XM_036779484.1"/>
</dbReference>
<evidence type="ECO:0000256" key="12">
    <source>
        <dbReference type="ARBA" id="ARBA00037649"/>
    </source>
</evidence>
<comment type="subcellular location">
    <subcellularLocation>
        <location evidence="2">Cell membrane</location>
        <topology evidence="2">Single-pass type II membrane protein</topology>
    </subcellularLocation>
</comment>
<keyword evidence="11" id="KW-0624">Polysaccharide degradation</keyword>
<keyword evidence="17" id="KW-1185">Reference proteome</keyword>
<dbReference type="InterPro" id="IPR050732">
    <property type="entry name" value="Beta-glucan_modifiers"/>
</dbReference>
<sequence length="378" mass="41876">MLVIAGILIYTIIAFGIRVPRANDSAPPTAEEADLSPPIATSDNSTSTWNGTVTTGRNAATDMSSRGCFPSLGFTMPQTVPPSTNGWWCNLNTEYAFMGFSYDVTACQSLSQMRREFQDVRKTFNGRYIRIYGACDRTGFYDDVIQAAWDAGVGVYALIWFGFDGSDIYKTRRDTLFSILHSNPLAPYVIRALQFGSEPLFDYVLTPSQLATEVRQAKEKLKGLGIPVVVSEMAYGYQAHTGSQVVLDAQDYLAVHMLPYFSQQASTASQAWPIVENDLNWFINNGGGKKIVLTQNGWPSMNYSGVEANSPHAVSDVANERARDYALLLDDHCTDLKQVSPGGVGWFWHIYSDSQLPGYGVYNTKGTPKFEFRPRTEC</sequence>
<keyword evidence="8" id="KW-0325">Glycoprotein</keyword>
<dbReference type="EC" id="3.2.1.39" evidence="4"/>
<proteinExistence type="inferred from homology"/>
<dbReference type="GO" id="GO:0042973">
    <property type="term" value="F:glucan endo-1,3-beta-D-glucosidase activity"/>
    <property type="evidence" value="ECO:0007669"/>
    <property type="project" value="UniProtKB-EC"/>
</dbReference>
<keyword evidence="5" id="KW-1003">Cell membrane</keyword>
<protein>
    <recommendedName>
        <fullName evidence="4">glucan endo-1,3-beta-D-glucosidase</fullName>
        <ecNumber evidence="4">3.2.1.39</ecNumber>
    </recommendedName>
    <alternativeName>
        <fullName evidence="14">Endo-1,3-beta-glucanase btgC</fullName>
    </alternativeName>
    <alternativeName>
        <fullName evidence="13">Laminarinase btgC</fullName>
    </alternativeName>
</protein>
<dbReference type="GO" id="GO:0009277">
    <property type="term" value="C:fungal-type cell wall"/>
    <property type="evidence" value="ECO:0007669"/>
    <property type="project" value="TreeGrafter"/>
</dbReference>
<evidence type="ECO:0000256" key="15">
    <source>
        <dbReference type="SAM" id="MobiDB-lite"/>
    </source>
</evidence>
<evidence type="ECO:0000256" key="5">
    <source>
        <dbReference type="ARBA" id="ARBA00022475"/>
    </source>
</evidence>